<dbReference type="GO" id="GO:0043138">
    <property type="term" value="F:3'-5' DNA helicase activity"/>
    <property type="evidence" value="ECO:0007669"/>
    <property type="project" value="UniProtKB-EC"/>
</dbReference>
<dbReference type="Pfam" id="PF18074">
    <property type="entry name" value="PriA_C"/>
    <property type="match status" value="1"/>
</dbReference>
<feature type="binding site" evidence="11">
    <location>
        <position position="395"/>
    </location>
    <ligand>
        <name>Zn(2+)</name>
        <dbReference type="ChEBI" id="CHEBI:29105"/>
        <label>1</label>
    </ligand>
</feature>
<feature type="binding site" evidence="11">
    <location>
        <position position="382"/>
    </location>
    <ligand>
        <name>Zn(2+)</name>
        <dbReference type="ChEBI" id="CHEBI:29105"/>
        <label>2</label>
    </ligand>
</feature>
<dbReference type="PROSITE" id="PS51192">
    <property type="entry name" value="HELICASE_ATP_BIND_1"/>
    <property type="match status" value="1"/>
</dbReference>
<dbReference type="AlphaFoldDB" id="A0A523VZ58"/>
<dbReference type="Proteomes" id="UP000319130">
    <property type="component" value="Unassembled WGS sequence"/>
</dbReference>
<dbReference type="InterPro" id="IPR014001">
    <property type="entry name" value="Helicase_ATP-bd"/>
</dbReference>
<dbReference type="EMBL" id="SOIZ01000324">
    <property type="protein sequence ID" value="TET60008.1"/>
    <property type="molecule type" value="Genomic_DNA"/>
</dbReference>
<comment type="catalytic activity">
    <reaction evidence="11">
        <text>ATP + H2O = ADP + phosphate + H(+)</text>
        <dbReference type="Rhea" id="RHEA:13065"/>
        <dbReference type="ChEBI" id="CHEBI:15377"/>
        <dbReference type="ChEBI" id="CHEBI:15378"/>
        <dbReference type="ChEBI" id="CHEBI:30616"/>
        <dbReference type="ChEBI" id="CHEBI:43474"/>
        <dbReference type="ChEBI" id="CHEBI:456216"/>
        <dbReference type="EC" id="5.6.2.4"/>
    </reaction>
</comment>
<reference evidence="13 14" key="1">
    <citation type="submission" date="2019-03" db="EMBL/GenBank/DDBJ databases">
        <title>Metabolic potential of uncultured bacteria and archaea associated with petroleum seepage in deep-sea sediments.</title>
        <authorList>
            <person name="Dong X."/>
            <person name="Hubert C."/>
        </authorList>
    </citation>
    <scope>NUCLEOTIDE SEQUENCE [LARGE SCALE GENOMIC DNA]</scope>
    <source>
        <strain evidence="13">E29_bin52</strain>
    </source>
</reference>
<dbReference type="InterPro" id="IPR042115">
    <property type="entry name" value="PriA_3primeBD_sf"/>
</dbReference>
<organism evidence="13 14">
    <name type="scientific">Aerophobetes bacterium</name>
    <dbReference type="NCBI Taxonomy" id="2030807"/>
    <lineage>
        <taxon>Bacteria</taxon>
        <taxon>Candidatus Aerophobota</taxon>
    </lineage>
</organism>
<keyword evidence="10 11" id="KW-0413">Isomerase</keyword>
<feature type="binding site" evidence="11">
    <location>
        <position position="356"/>
    </location>
    <ligand>
        <name>Zn(2+)</name>
        <dbReference type="ChEBI" id="CHEBI:29105"/>
        <label>1</label>
    </ligand>
</feature>
<dbReference type="Pfam" id="PF17764">
    <property type="entry name" value="PriA_3primeBD"/>
    <property type="match status" value="1"/>
</dbReference>
<comment type="function">
    <text evidence="11">Initiates the restart of stalled replication forks, which reloads the replicative helicase on sites other than the origin of replication. Recognizes and binds to abandoned replication forks and remodels them to uncover a helicase loading site. Promotes assembly of the primosome at these replication forks.</text>
</comment>
<keyword evidence="2 11" id="KW-0235">DNA replication</keyword>
<dbReference type="GO" id="GO:0008270">
    <property type="term" value="F:zinc ion binding"/>
    <property type="evidence" value="ECO:0007669"/>
    <property type="project" value="UniProtKB-UniRule"/>
</dbReference>
<dbReference type="GO" id="GO:0006270">
    <property type="term" value="P:DNA replication initiation"/>
    <property type="evidence" value="ECO:0007669"/>
    <property type="project" value="TreeGrafter"/>
</dbReference>
<dbReference type="GO" id="GO:0006310">
    <property type="term" value="P:DNA recombination"/>
    <property type="evidence" value="ECO:0007669"/>
    <property type="project" value="InterPro"/>
</dbReference>
<dbReference type="InterPro" id="IPR041222">
    <property type="entry name" value="PriA_3primeBD"/>
</dbReference>
<keyword evidence="8 11" id="KW-0067">ATP-binding</keyword>
<dbReference type="NCBIfam" id="TIGR00595">
    <property type="entry name" value="priA"/>
    <property type="match status" value="1"/>
</dbReference>
<dbReference type="GO" id="GO:0006302">
    <property type="term" value="P:double-strand break repair"/>
    <property type="evidence" value="ECO:0007669"/>
    <property type="project" value="InterPro"/>
</dbReference>
<keyword evidence="7 11" id="KW-0862">Zinc</keyword>
<dbReference type="GO" id="GO:0006269">
    <property type="term" value="P:DNA replication, synthesis of primer"/>
    <property type="evidence" value="ECO:0007669"/>
    <property type="project" value="UniProtKB-KW"/>
</dbReference>
<keyword evidence="9 11" id="KW-0238">DNA-binding</keyword>
<feature type="binding site" evidence="11">
    <location>
        <position position="379"/>
    </location>
    <ligand>
        <name>Zn(2+)</name>
        <dbReference type="ChEBI" id="CHEBI:29105"/>
        <label>2</label>
    </ligand>
</feature>
<dbReference type="InterPro" id="IPR027417">
    <property type="entry name" value="P-loop_NTPase"/>
</dbReference>
<evidence type="ECO:0000256" key="3">
    <source>
        <dbReference type="ARBA" id="ARBA00022723"/>
    </source>
</evidence>
<evidence type="ECO:0000256" key="11">
    <source>
        <dbReference type="HAMAP-Rule" id="MF_00983"/>
    </source>
</evidence>
<dbReference type="FunFam" id="3.40.1440.60:FF:000001">
    <property type="entry name" value="Primosomal protein N"/>
    <property type="match status" value="1"/>
</dbReference>
<evidence type="ECO:0000256" key="10">
    <source>
        <dbReference type="ARBA" id="ARBA00023235"/>
    </source>
</evidence>
<evidence type="ECO:0000256" key="5">
    <source>
        <dbReference type="ARBA" id="ARBA00022801"/>
    </source>
</evidence>
<dbReference type="GO" id="GO:0016887">
    <property type="term" value="F:ATP hydrolysis activity"/>
    <property type="evidence" value="ECO:0007669"/>
    <property type="project" value="RHEA"/>
</dbReference>
<feature type="domain" description="Helicase ATP-binding" evidence="12">
    <location>
        <begin position="131"/>
        <end position="297"/>
    </location>
</feature>
<evidence type="ECO:0000256" key="7">
    <source>
        <dbReference type="ARBA" id="ARBA00022833"/>
    </source>
</evidence>
<dbReference type="SUPFAM" id="SSF52540">
    <property type="entry name" value="P-loop containing nucleoside triphosphate hydrolases"/>
    <property type="match status" value="1"/>
</dbReference>
<dbReference type="GO" id="GO:0003677">
    <property type="term" value="F:DNA binding"/>
    <property type="evidence" value="ECO:0007669"/>
    <property type="project" value="UniProtKB-UniRule"/>
</dbReference>
<keyword evidence="6 11" id="KW-0347">Helicase</keyword>
<dbReference type="GO" id="GO:0005524">
    <property type="term" value="F:ATP binding"/>
    <property type="evidence" value="ECO:0007669"/>
    <property type="project" value="UniProtKB-UniRule"/>
</dbReference>
<sequence>MKYIEVALNLPLKMSFRYRVPTELAARVKIGSRVLVPFRNKNLKGFVTRERKKGERKLKDVIKLVDDFPAISRPLLRLGEWVSQYYHCSLGQSLHSMLPIQRSLKDKEKKVEGKKISCPLPAPEVSCSGNLAQTSGGSVFLLMAEEPEEKISIFLSLAKDVLARGRQVVLVVPEVSYISSWNKLIQSEYGNCVAILHSRLKDRERYVSWMRMRREEAYFAIGTRCLLFAPFPDLGLMVIEEEENTSYKQREVPRYHAREVAARRGKIEGFPVVLMSQSPSLESWSRAHKKEYLPISTRATRKAHPEVEIIDLRQEEDKVLSRSLEEAVKEALERNELAILFLDRRGFSRYLLCQDCGEVLRCPNCNIGLTFHLKGALSCHYCGYEERSPLVCPYCTGNRLRGKGVGTQQVEKEAKIRFPGALIRRADLDIGPSLTGSALKDEVIKGKIDILIGTKLIIREEILKEARVVGIILADSLLNLPDFRAGERLFQLLVKIKRSIKKEGKMLIQTYNPTHYSLRCVRDREEDFYPQEMRAREELHYPPHFHWARVLLEGKVEARVTEASQRISQKLGEKGVEFLGPSPCPFAKIKGRYRYQLIVRDENPSRITGSLKGEVGYSSSSTNAVRVSVDVDPQELM</sequence>
<evidence type="ECO:0000256" key="8">
    <source>
        <dbReference type="ARBA" id="ARBA00022840"/>
    </source>
</evidence>
<feature type="binding site" evidence="11">
    <location>
        <position position="365"/>
    </location>
    <ligand>
        <name>Zn(2+)</name>
        <dbReference type="ChEBI" id="CHEBI:29105"/>
        <label>2</label>
    </ligand>
</feature>
<evidence type="ECO:0000313" key="14">
    <source>
        <dbReference type="Proteomes" id="UP000319130"/>
    </source>
</evidence>
<comment type="cofactor">
    <cofactor evidence="11">
        <name>Zn(2+)</name>
        <dbReference type="ChEBI" id="CHEBI:29105"/>
    </cofactor>
    <text evidence="11">Binds 2 zinc ions per subunit.</text>
</comment>
<evidence type="ECO:0000256" key="6">
    <source>
        <dbReference type="ARBA" id="ARBA00022806"/>
    </source>
</evidence>
<evidence type="ECO:0000256" key="4">
    <source>
        <dbReference type="ARBA" id="ARBA00022741"/>
    </source>
</evidence>
<evidence type="ECO:0000313" key="13">
    <source>
        <dbReference type="EMBL" id="TET60008.1"/>
    </source>
</evidence>
<evidence type="ECO:0000256" key="1">
    <source>
        <dbReference type="ARBA" id="ARBA00022515"/>
    </source>
</evidence>
<dbReference type="InterPro" id="IPR005259">
    <property type="entry name" value="PriA"/>
</dbReference>
<dbReference type="InterPro" id="IPR040498">
    <property type="entry name" value="PriA_CRR"/>
</dbReference>
<keyword evidence="1 11" id="KW-0639">Primosome</keyword>
<evidence type="ECO:0000256" key="9">
    <source>
        <dbReference type="ARBA" id="ARBA00023125"/>
    </source>
</evidence>
<dbReference type="PANTHER" id="PTHR30580:SF0">
    <property type="entry name" value="PRIMOSOMAL PROTEIN N"/>
    <property type="match status" value="1"/>
</dbReference>
<dbReference type="EC" id="5.6.2.4" evidence="11"/>
<dbReference type="Pfam" id="PF18319">
    <property type="entry name" value="Zn_ribbon_PriA"/>
    <property type="match status" value="1"/>
</dbReference>
<proteinExistence type="inferred from homology"/>
<comment type="similarity">
    <text evidence="11">Belongs to the helicase family. PriA subfamily.</text>
</comment>
<dbReference type="InterPro" id="IPR041236">
    <property type="entry name" value="PriA_C"/>
</dbReference>
<dbReference type="Gene3D" id="3.40.1440.60">
    <property type="entry name" value="PriA, 3(prime) DNA-binding domain"/>
    <property type="match status" value="1"/>
</dbReference>
<feature type="binding site" evidence="11">
    <location>
        <position position="362"/>
    </location>
    <ligand>
        <name>Zn(2+)</name>
        <dbReference type="ChEBI" id="CHEBI:29105"/>
        <label>2</label>
    </ligand>
</feature>
<feature type="binding site" evidence="11">
    <location>
        <position position="392"/>
    </location>
    <ligand>
        <name>Zn(2+)</name>
        <dbReference type="ChEBI" id="CHEBI:29105"/>
        <label>1</label>
    </ligand>
</feature>
<dbReference type="GO" id="GO:1990077">
    <property type="term" value="C:primosome complex"/>
    <property type="evidence" value="ECO:0007669"/>
    <property type="project" value="UniProtKB-UniRule"/>
</dbReference>
<accession>A0A523VZ58</accession>
<keyword evidence="3 11" id="KW-0479">Metal-binding</keyword>
<dbReference type="PANTHER" id="PTHR30580">
    <property type="entry name" value="PRIMOSOMAL PROTEIN N"/>
    <property type="match status" value="1"/>
</dbReference>
<dbReference type="HAMAP" id="MF_00983">
    <property type="entry name" value="PriA"/>
    <property type="match status" value="1"/>
</dbReference>
<comment type="catalytic activity">
    <reaction evidence="11">
        <text>Couples ATP hydrolysis with the unwinding of duplex DNA by translocating in the 3'-5' direction.</text>
        <dbReference type="EC" id="5.6.2.4"/>
    </reaction>
</comment>
<gene>
    <name evidence="11 13" type="primary">priA</name>
    <name evidence="13" type="ORF">E3J48_07155</name>
</gene>
<keyword evidence="5 11" id="KW-0378">Hydrolase</keyword>
<comment type="subunit">
    <text evidence="11">Component of the replication restart primosome.</text>
</comment>
<protein>
    <recommendedName>
        <fullName evidence="11">Replication restart protein PriA</fullName>
    </recommendedName>
    <alternativeName>
        <fullName evidence="11">ATP-dependent DNA helicase PriA</fullName>
        <ecNumber evidence="11">5.6.2.4</ecNumber>
    </alternativeName>
    <alternativeName>
        <fullName evidence="11">DNA 3'-5' helicase PriA</fullName>
    </alternativeName>
</protein>
<dbReference type="Gene3D" id="3.40.50.300">
    <property type="entry name" value="P-loop containing nucleotide triphosphate hydrolases"/>
    <property type="match status" value="1"/>
</dbReference>
<name>A0A523VZ58_UNCAE</name>
<evidence type="ECO:0000259" key="12">
    <source>
        <dbReference type="PROSITE" id="PS51192"/>
    </source>
</evidence>
<keyword evidence="4 11" id="KW-0547">Nucleotide-binding</keyword>
<evidence type="ECO:0000256" key="2">
    <source>
        <dbReference type="ARBA" id="ARBA00022705"/>
    </source>
</evidence>
<comment type="caution">
    <text evidence="13">The sequence shown here is derived from an EMBL/GenBank/DDBJ whole genome shotgun (WGS) entry which is preliminary data.</text>
</comment>
<feature type="binding site" evidence="11">
    <location>
        <position position="353"/>
    </location>
    <ligand>
        <name>Zn(2+)</name>
        <dbReference type="ChEBI" id="CHEBI:29105"/>
        <label>1</label>
    </ligand>
</feature>